<evidence type="ECO:0008006" key="3">
    <source>
        <dbReference type="Google" id="ProtNLM"/>
    </source>
</evidence>
<dbReference type="SUPFAM" id="SSF52047">
    <property type="entry name" value="RNI-like"/>
    <property type="match status" value="1"/>
</dbReference>
<proteinExistence type="predicted"/>
<protein>
    <recommendedName>
        <fullName evidence="3">F-box domain-containing protein</fullName>
    </recommendedName>
</protein>
<dbReference type="InterPro" id="IPR032675">
    <property type="entry name" value="LRR_dom_sf"/>
</dbReference>
<accession>A0A1L7XK81</accession>
<evidence type="ECO:0000313" key="2">
    <source>
        <dbReference type="Proteomes" id="UP000184330"/>
    </source>
</evidence>
<dbReference type="EMBL" id="FJOG01000030">
    <property type="protein sequence ID" value="CZR65336.1"/>
    <property type="molecule type" value="Genomic_DNA"/>
</dbReference>
<dbReference type="Gene3D" id="3.80.10.10">
    <property type="entry name" value="Ribonuclease Inhibitor"/>
    <property type="match status" value="1"/>
</dbReference>
<gene>
    <name evidence="1" type="ORF">PAC_15236</name>
</gene>
<name>A0A1L7XK81_9HELO</name>
<dbReference type="Proteomes" id="UP000184330">
    <property type="component" value="Unassembled WGS sequence"/>
</dbReference>
<dbReference type="OrthoDB" id="5422579at2759"/>
<sequence>MASQYWIPPEVWTIIFQIVSEEDNVKDVRLTCKFFEELATPFLLPRVICAPLSSSLATLTAVSRHPVFSRSVVEVVYVCNRYRFVKTLREYKEALRRVSLFGKFEEPKSEEEDLDLKRAFSQYGQSYNDQTTMENSGEVLACLCSALMRMPHIETVIFSPNFDCYLDSHCYSRYFLEPDPAYNEAFLLVARALSLTGTKIQYLNIERNDPGGDLVGVNGALFRGMSDINLNHRCDAFRGLRNVTITADGDDIDGWMTGNLAKILSGATGLERLCVYGCYLSFHISIKYILSTTAWSHLASLDFTYANLDQGEFLHLLIRHSGTLKDIDLFCVCLRNGSWKPLLEEVKSSLSLRHLSIDHPSEEDGEEIYLDQHALKNYLFGDGPHPLSE</sequence>
<dbReference type="AlphaFoldDB" id="A0A1L7XK81"/>
<keyword evidence="2" id="KW-1185">Reference proteome</keyword>
<organism evidence="1 2">
    <name type="scientific">Phialocephala subalpina</name>
    <dbReference type="NCBI Taxonomy" id="576137"/>
    <lineage>
        <taxon>Eukaryota</taxon>
        <taxon>Fungi</taxon>
        <taxon>Dikarya</taxon>
        <taxon>Ascomycota</taxon>
        <taxon>Pezizomycotina</taxon>
        <taxon>Leotiomycetes</taxon>
        <taxon>Helotiales</taxon>
        <taxon>Mollisiaceae</taxon>
        <taxon>Phialocephala</taxon>
        <taxon>Phialocephala fortinii species complex</taxon>
    </lineage>
</organism>
<reference evidence="1 2" key="1">
    <citation type="submission" date="2016-03" db="EMBL/GenBank/DDBJ databases">
        <authorList>
            <person name="Ploux O."/>
        </authorList>
    </citation>
    <scope>NUCLEOTIDE SEQUENCE [LARGE SCALE GENOMIC DNA]</scope>
    <source>
        <strain evidence="1 2">UAMH 11012</strain>
    </source>
</reference>
<evidence type="ECO:0000313" key="1">
    <source>
        <dbReference type="EMBL" id="CZR65336.1"/>
    </source>
</evidence>